<keyword evidence="6" id="KW-1185">Reference proteome</keyword>
<dbReference type="InterPro" id="IPR033120">
    <property type="entry name" value="HOTDOG_ACOT"/>
</dbReference>
<evidence type="ECO:0000313" key="5">
    <source>
        <dbReference type="EMBL" id="POF61986.1"/>
    </source>
</evidence>
<feature type="domain" description="HotDog ACOT-type" evidence="4">
    <location>
        <begin position="8"/>
        <end position="120"/>
    </location>
</feature>
<dbReference type="OrthoDB" id="9801856at2"/>
<evidence type="ECO:0000256" key="2">
    <source>
        <dbReference type="ARBA" id="ARBA00022801"/>
    </source>
</evidence>
<dbReference type="CDD" id="cd03442">
    <property type="entry name" value="BFIT_BACH"/>
    <property type="match status" value="1"/>
</dbReference>
<dbReference type="GO" id="GO:0052816">
    <property type="term" value="F:long-chain fatty acyl-CoA hydrolase activity"/>
    <property type="evidence" value="ECO:0007669"/>
    <property type="project" value="TreeGrafter"/>
</dbReference>
<dbReference type="PROSITE" id="PS51770">
    <property type="entry name" value="HOTDOG_ACOT"/>
    <property type="match status" value="1"/>
</dbReference>
<dbReference type="SUPFAM" id="SSF54637">
    <property type="entry name" value="Thioesterase/thiol ester dehydrase-isomerase"/>
    <property type="match status" value="1"/>
</dbReference>
<sequence length="129" mass="13990">MREHDATPCGELTIRVVAMPADTNPAGDIFGGWLMSQMDLAASTTAALCAGGRCATVAIDRVVFHRPVSVGDEVSIYTRITKVGRTSMTIAVEAWRRVRHASVRQKVTEGHFVFVALDENGRPRPVEAP</sequence>
<comment type="caution">
    <text evidence="5">The sequence shown here is derived from an EMBL/GenBank/DDBJ whole genome shotgun (WGS) entry which is preliminary data.</text>
</comment>
<reference evidence="5 6" key="1">
    <citation type="submission" date="2018-01" db="EMBL/GenBank/DDBJ databases">
        <title>Draft Genome Sequence of Komagataeibacter maltaceti LMG 1529, a Vinegar Producing Acetic Acid Bacterium Isolated from Malt Vinegar Brewery Acetifiers.</title>
        <authorList>
            <person name="Zhang Q."/>
            <person name="Hollensteiner J."/>
            <person name="Poehlein A."/>
            <person name="Daniel R."/>
        </authorList>
    </citation>
    <scope>NUCLEOTIDE SEQUENCE [LARGE SCALE GENOMIC DNA]</scope>
    <source>
        <strain evidence="5 6">LMG 1529</strain>
    </source>
</reference>
<dbReference type="InterPro" id="IPR040170">
    <property type="entry name" value="Cytosol_ACT"/>
</dbReference>
<proteinExistence type="inferred from homology"/>
<evidence type="ECO:0000256" key="3">
    <source>
        <dbReference type="PROSITE-ProRule" id="PRU01106"/>
    </source>
</evidence>
<dbReference type="PANTHER" id="PTHR11049:SF5">
    <property type="entry name" value="ACYL-COA THIOESTER HYDROLASE YCIA"/>
    <property type="match status" value="1"/>
</dbReference>
<accession>A0A2S3VZF6</accession>
<dbReference type="PANTHER" id="PTHR11049">
    <property type="entry name" value="ACYL COENZYME A THIOESTER HYDROLASE"/>
    <property type="match status" value="1"/>
</dbReference>
<dbReference type="Pfam" id="PF03061">
    <property type="entry name" value="4HBT"/>
    <property type="match status" value="1"/>
</dbReference>
<evidence type="ECO:0000256" key="1">
    <source>
        <dbReference type="ARBA" id="ARBA00010458"/>
    </source>
</evidence>
<comment type="similarity">
    <text evidence="1">Belongs to the acyl coenzyme A hydrolase family.</text>
</comment>
<dbReference type="EC" id="3.1.2.-" evidence="5"/>
<dbReference type="AlphaFoldDB" id="A0A2S3VZF6"/>
<dbReference type="InterPro" id="IPR029069">
    <property type="entry name" value="HotDog_dom_sf"/>
</dbReference>
<dbReference type="RefSeq" id="WP_110095943.1">
    <property type="nucleotide sequence ID" value="NZ_NKUE01000027.1"/>
</dbReference>
<dbReference type="Proteomes" id="UP000237344">
    <property type="component" value="Unassembled WGS sequence"/>
</dbReference>
<organism evidence="5 6">
    <name type="scientific">Novacetimonas maltaceti</name>
    <dbReference type="NCBI Taxonomy" id="1203393"/>
    <lineage>
        <taxon>Bacteria</taxon>
        <taxon>Pseudomonadati</taxon>
        <taxon>Pseudomonadota</taxon>
        <taxon>Alphaproteobacteria</taxon>
        <taxon>Acetobacterales</taxon>
        <taxon>Acetobacteraceae</taxon>
        <taxon>Novacetimonas</taxon>
    </lineage>
</organism>
<name>A0A2S3VZF6_9PROT</name>
<dbReference type="GO" id="GO:0005829">
    <property type="term" value="C:cytosol"/>
    <property type="evidence" value="ECO:0007669"/>
    <property type="project" value="TreeGrafter"/>
</dbReference>
<evidence type="ECO:0000313" key="6">
    <source>
        <dbReference type="Proteomes" id="UP000237344"/>
    </source>
</evidence>
<dbReference type="Gene3D" id="3.10.129.10">
    <property type="entry name" value="Hotdog Thioesterase"/>
    <property type="match status" value="1"/>
</dbReference>
<dbReference type="GO" id="GO:0009062">
    <property type="term" value="P:fatty acid catabolic process"/>
    <property type="evidence" value="ECO:0007669"/>
    <property type="project" value="TreeGrafter"/>
</dbReference>
<evidence type="ECO:0000259" key="4">
    <source>
        <dbReference type="PROSITE" id="PS51770"/>
    </source>
</evidence>
<dbReference type="EMBL" id="POTC01000037">
    <property type="protein sequence ID" value="POF61986.1"/>
    <property type="molecule type" value="Genomic_DNA"/>
</dbReference>
<protein>
    <submittedName>
        <fullName evidence="5">Putative acyl-CoA thioester hydrolase</fullName>
        <ecNumber evidence="5">3.1.2.-</ecNumber>
    </submittedName>
</protein>
<dbReference type="InterPro" id="IPR006683">
    <property type="entry name" value="Thioestr_dom"/>
</dbReference>
<dbReference type="GO" id="GO:0006637">
    <property type="term" value="P:acyl-CoA metabolic process"/>
    <property type="evidence" value="ECO:0007669"/>
    <property type="project" value="TreeGrafter"/>
</dbReference>
<gene>
    <name evidence="5" type="ORF">KMAL_23760</name>
</gene>
<keyword evidence="2 3" id="KW-0378">Hydrolase</keyword>